<name>A0A2P6S0I9_ROSCH</name>
<gene>
    <name evidence="1" type="ORF">RchiOBHm_Chr2g0152921</name>
</gene>
<dbReference type="Gramene" id="PRQ52204">
    <property type="protein sequence ID" value="PRQ52204"/>
    <property type="gene ID" value="RchiOBHm_Chr2g0152921"/>
</dbReference>
<dbReference type="AlphaFoldDB" id="A0A2P6S0I9"/>
<dbReference type="Proteomes" id="UP000238479">
    <property type="component" value="Chromosome 2"/>
</dbReference>
<dbReference type="OMA" id="IQMLGEN"/>
<keyword evidence="2" id="KW-1185">Reference proteome</keyword>
<dbReference type="Gene3D" id="1.10.510.10">
    <property type="entry name" value="Transferase(Phosphotransferase) domain 1"/>
    <property type="match status" value="1"/>
</dbReference>
<comment type="caution">
    <text evidence="1">The sequence shown here is derived from an EMBL/GenBank/DDBJ whole genome shotgun (WGS) entry which is preliminary data.</text>
</comment>
<organism evidence="1 2">
    <name type="scientific">Rosa chinensis</name>
    <name type="common">China rose</name>
    <dbReference type="NCBI Taxonomy" id="74649"/>
    <lineage>
        <taxon>Eukaryota</taxon>
        <taxon>Viridiplantae</taxon>
        <taxon>Streptophyta</taxon>
        <taxon>Embryophyta</taxon>
        <taxon>Tracheophyta</taxon>
        <taxon>Spermatophyta</taxon>
        <taxon>Magnoliopsida</taxon>
        <taxon>eudicotyledons</taxon>
        <taxon>Gunneridae</taxon>
        <taxon>Pentapetalae</taxon>
        <taxon>rosids</taxon>
        <taxon>fabids</taxon>
        <taxon>Rosales</taxon>
        <taxon>Rosaceae</taxon>
        <taxon>Rosoideae</taxon>
        <taxon>Rosoideae incertae sedis</taxon>
        <taxon>Rosa</taxon>
    </lineage>
</organism>
<evidence type="ECO:0000313" key="2">
    <source>
        <dbReference type="Proteomes" id="UP000238479"/>
    </source>
</evidence>
<sequence>MQKNILSAILEARVRKEGKGTEIRVVSNLARRCLELNGRNRPTMREVTMELEAIQMLGENAQNDR</sequence>
<dbReference type="STRING" id="74649.A0A2P6S0I9"/>
<protein>
    <recommendedName>
        <fullName evidence="3">Non-specific serine/threonine protein kinase</fullName>
    </recommendedName>
</protein>
<proteinExistence type="predicted"/>
<evidence type="ECO:0000313" key="1">
    <source>
        <dbReference type="EMBL" id="PRQ52204.1"/>
    </source>
</evidence>
<reference evidence="1 2" key="1">
    <citation type="journal article" date="2018" name="Nat. Genet.">
        <title>The Rosa genome provides new insights in the design of modern roses.</title>
        <authorList>
            <person name="Bendahmane M."/>
        </authorList>
    </citation>
    <scope>NUCLEOTIDE SEQUENCE [LARGE SCALE GENOMIC DNA]</scope>
    <source>
        <strain evidence="2">cv. Old Blush</strain>
    </source>
</reference>
<accession>A0A2P6S0I9</accession>
<evidence type="ECO:0008006" key="3">
    <source>
        <dbReference type="Google" id="ProtNLM"/>
    </source>
</evidence>
<dbReference type="EMBL" id="PDCK01000040">
    <property type="protein sequence ID" value="PRQ52204.1"/>
    <property type="molecule type" value="Genomic_DNA"/>
</dbReference>